<accession>A0A6J0IYE7</accession>
<dbReference type="RefSeq" id="XP_017691667.1">
    <property type="nucleotide sequence ID" value="XM_017836178.1"/>
</dbReference>
<dbReference type="PANTHER" id="PTHR24131:SF8">
    <property type="entry name" value="APOPTOSIS-STIMULATING OF P53 PROTEIN 2"/>
    <property type="match status" value="1"/>
</dbReference>
<evidence type="ECO:0000313" key="6">
    <source>
        <dbReference type="Proteomes" id="UP000504624"/>
    </source>
</evidence>
<keyword evidence="6" id="KW-1185">Reference proteome</keyword>
<dbReference type="PANTHER" id="PTHR24131">
    <property type="entry name" value="APOPTOSIS-STIMULATING OF P53 PROTEIN"/>
    <property type="match status" value="1"/>
</dbReference>
<protein>
    <submittedName>
        <fullName evidence="7">Apoptosis-stimulating of p53 protein 2-like</fullName>
    </submittedName>
</protein>
<evidence type="ECO:0000256" key="2">
    <source>
        <dbReference type="ARBA" id="ARBA00022737"/>
    </source>
</evidence>
<dbReference type="GeneID" id="108507868"/>
<keyword evidence="3" id="KW-0040">ANK repeat</keyword>
<comment type="subcellular location">
    <subcellularLocation>
        <location evidence="1">Nucleus</location>
    </subcellularLocation>
</comment>
<gene>
    <name evidence="7" type="primary">LOC108507868</name>
</gene>
<evidence type="ECO:0000256" key="4">
    <source>
        <dbReference type="ARBA" id="ARBA00023242"/>
    </source>
</evidence>
<name>A0A6J0IYE7_9PASS</name>
<keyword evidence="2" id="KW-0677">Repeat</keyword>
<dbReference type="GO" id="GO:0002039">
    <property type="term" value="F:p53 binding"/>
    <property type="evidence" value="ECO:0007669"/>
    <property type="project" value="InterPro"/>
</dbReference>
<dbReference type="AlphaFoldDB" id="A0A6J0IYE7"/>
<dbReference type="GO" id="GO:0042981">
    <property type="term" value="P:regulation of apoptotic process"/>
    <property type="evidence" value="ECO:0007669"/>
    <property type="project" value="InterPro"/>
</dbReference>
<reference evidence="7" key="1">
    <citation type="submission" date="2025-08" db="UniProtKB">
        <authorList>
            <consortium name="RefSeq"/>
        </authorList>
    </citation>
    <scope>IDENTIFICATION</scope>
</reference>
<evidence type="ECO:0000256" key="3">
    <source>
        <dbReference type="ARBA" id="ARBA00023043"/>
    </source>
</evidence>
<feature type="region of interest" description="Disordered" evidence="5">
    <location>
        <begin position="73"/>
        <end position="110"/>
    </location>
</feature>
<organism evidence="6 7">
    <name type="scientific">Lepidothrix coronata</name>
    <name type="common">blue-crowned manakin</name>
    <dbReference type="NCBI Taxonomy" id="321398"/>
    <lineage>
        <taxon>Eukaryota</taxon>
        <taxon>Metazoa</taxon>
        <taxon>Chordata</taxon>
        <taxon>Craniata</taxon>
        <taxon>Vertebrata</taxon>
        <taxon>Euteleostomi</taxon>
        <taxon>Archelosauria</taxon>
        <taxon>Archosauria</taxon>
        <taxon>Dinosauria</taxon>
        <taxon>Saurischia</taxon>
        <taxon>Theropoda</taxon>
        <taxon>Coelurosauria</taxon>
        <taxon>Aves</taxon>
        <taxon>Neognathae</taxon>
        <taxon>Neoaves</taxon>
        <taxon>Telluraves</taxon>
        <taxon>Australaves</taxon>
        <taxon>Passeriformes</taxon>
        <taxon>Pipridae</taxon>
        <taxon>Lepidothrix</taxon>
    </lineage>
</organism>
<dbReference type="GO" id="GO:0005634">
    <property type="term" value="C:nucleus"/>
    <property type="evidence" value="ECO:0007669"/>
    <property type="project" value="UniProtKB-SubCell"/>
</dbReference>
<sequence length="110" mass="12615">MSLQQRAGEGRRNLLALLGCRNGGEPEWEARRHPWLRKKLKREQNARLQQQRECSKERSLEVAVLERRVSELPERLGKRKAALPQEENVPVSSDGNSPQPVASAPVEWQQ</sequence>
<dbReference type="Proteomes" id="UP000504624">
    <property type="component" value="Unplaced"/>
</dbReference>
<feature type="compositionally biased region" description="Polar residues" evidence="5">
    <location>
        <begin position="90"/>
        <end position="100"/>
    </location>
</feature>
<proteinExistence type="predicted"/>
<evidence type="ECO:0000256" key="1">
    <source>
        <dbReference type="ARBA" id="ARBA00004123"/>
    </source>
</evidence>
<dbReference type="InterPro" id="IPR047163">
    <property type="entry name" value="ASPP1/2"/>
</dbReference>
<keyword evidence="4" id="KW-0539">Nucleus</keyword>
<evidence type="ECO:0000313" key="7">
    <source>
        <dbReference type="RefSeq" id="XP_017691667.1"/>
    </source>
</evidence>
<evidence type="ECO:0000256" key="5">
    <source>
        <dbReference type="SAM" id="MobiDB-lite"/>
    </source>
</evidence>